<evidence type="ECO:0000313" key="1">
    <source>
        <dbReference type="EMBL" id="KAK4342731.1"/>
    </source>
</evidence>
<proteinExistence type="predicted"/>
<sequence length="96" mass="10917">MGFATSCPHPSFIMRDLLQDQLDQRGRMGMPQIRHTFRETNAVADNLTMEGIKRAHLSSSILPCFARGTDLRLYFEYQNKAKPLQIFGNCENGQSP</sequence>
<evidence type="ECO:0000313" key="2">
    <source>
        <dbReference type="Proteomes" id="UP001291623"/>
    </source>
</evidence>
<comment type="caution">
    <text evidence="1">The sequence shown here is derived from an EMBL/GenBank/DDBJ whole genome shotgun (WGS) entry which is preliminary data.</text>
</comment>
<accession>A0AAE1UX45</accession>
<keyword evidence="2" id="KW-1185">Reference proteome</keyword>
<dbReference type="EMBL" id="JAVYJV010000021">
    <property type="protein sequence ID" value="KAK4342731.1"/>
    <property type="molecule type" value="Genomic_DNA"/>
</dbReference>
<organism evidence="1 2">
    <name type="scientific">Anisodus tanguticus</name>
    <dbReference type="NCBI Taxonomy" id="243964"/>
    <lineage>
        <taxon>Eukaryota</taxon>
        <taxon>Viridiplantae</taxon>
        <taxon>Streptophyta</taxon>
        <taxon>Embryophyta</taxon>
        <taxon>Tracheophyta</taxon>
        <taxon>Spermatophyta</taxon>
        <taxon>Magnoliopsida</taxon>
        <taxon>eudicotyledons</taxon>
        <taxon>Gunneridae</taxon>
        <taxon>Pentapetalae</taxon>
        <taxon>asterids</taxon>
        <taxon>lamiids</taxon>
        <taxon>Solanales</taxon>
        <taxon>Solanaceae</taxon>
        <taxon>Solanoideae</taxon>
        <taxon>Hyoscyameae</taxon>
        <taxon>Anisodus</taxon>
    </lineage>
</organism>
<protein>
    <submittedName>
        <fullName evidence="1">Uncharacterized protein</fullName>
    </submittedName>
</protein>
<gene>
    <name evidence="1" type="ORF">RND71_038547</name>
</gene>
<name>A0AAE1UX45_9SOLA</name>
<dbReference type="AlphaFoldDB" id="A0AAE1UX45"/>
<dbReference type="Proteomes" id="UP001291623">
    <property type="component" value="Unassembled WGS sequence"/>
</dbReference>
<reference evidence="1" key="1">
    <citation type="submission" date="2023-12" db="EMBL/GenBank/DDBJ databases">
        <title>Genome assembly of Anisodus tanguticus.</title>
        <authorList>
            <person name="Wang Y.-J."/>
        </authorList>
    </citation>
    <scope>NUCLEOTIDE SEQUENCE</scope>
    <source>
        <strain evidence="1">KB-2021</strain>
        <tissue evidence="1">Leaf</tissue>
    </source>
</reference>